<feature type="transmembrane region" description="Helical" evidence="1">
    <location>
        <begin position="6"/>
        <end position="29"/>
    </location>
</feature>
<keyword evidence="1" id="KW-0472">Membrane</keyword>
<organism evidence="2 3">
    <name type="scientific">Paraglomus occultum</name>
    <dbReference type="NCBI Taxonomy" id="144539"/>
    <lineage>
        <taxon>Eukaryota</taxon>
        <taxon>Fungi</taxon>
        <taxon>Fungi incertae sedis</taxon>
        <taxon>Mucoromycota</taxon>
        <taxon>Glomeromycotina</taxon>
        <taxon>Glomeromycetes</taxon>
        <taxon>Paraglomerales</taxon>
        <taxon>Paraglomeraceae</taxon>
        <taxon>Paraglomus</taxon>
    </lineage>
</organism>
<keyword evidence="1" id="KW-1133">Transmembrane helix</keyword>
<proteinExistence type="predicted"/>
<dbReference type="EMBL" id="CAJVPJ010000408">
    <property type="protein sequence ID" value="CAG8521731.1"/>
    <property type="molecule type" value="Genomic_DNA"/>
</dbReference>
<evidence type="ECO:0000313" key="2">
    <source>
        <dbReference type="EMBL" id="CAG8521731.1"/>
    </source>
</evidence>
<keyword evidence="1" id="KW-0812">Transmembrane</keyword>
<comment type="caution">
    <text evidence="2">The sequence shown here is derived from an EMBL/GenBank/DDBJ whole genome shotgun (WGS) entry which is preliminary data.</text>
</comment>
<dbReference type="Proteomes" id="UP000789572">
    <property type="component" value="Unassembled WGS sequence"/>
</dbReference>
<evidence type="ECO:0000313" key="3">
    <source>
        <dbReference type="Proteomes" id="UP000789572"/>
    </source>
</evidence>
<evidence type="ECO:0000256" key="1">
    <source>
        <dbReference type="SAM" id="Phobius"/>
    </source>
</evidence>
<reference evidence="2" key="1">
    <citation type="submission" date="2021-06" db="EMBL/GenBank/DDBJ databases">
        <authorList>
            <person name="Kallberg Y."/>
            <person name="Tangrot J."/>
            <person name="Rosling A."/>
        </authorList>
    </citation>
    <scope>NUCLEOTIDE SEQUENCE</scope>
    <source>
        <strain evidence="2">IA702</strain>
    </source>
</reference>
<sequence>MTVDVCVHFLVATGIVVWISVFVIAYLLMSRNYPPPTVLYGIINSDININVDFQSVTPYERNINIDDRLTEIITLLANIVESMSMERIRRNMSIRNFLNPEFLGGGRQ</sequence>
<keyword evidence="3" id="KW-1185">Reference proteome</keyword>
<accession>A0A9N9AA90</accession>
<dbReference type="AlphaFoldDB" id="A0A9N9AA90"/>
<gene>
    <name evidence="2" type="ORF">POCULU_LOCUS3607</name>
</gene>
<name>A0A9N9AA90_9GLOM</name>
<protein>
    <submittedName>
        <fullName evidence="2">2859_t:CDS:1</fullName>
    </submittedName>
</protein>